<comment type="similarity">
    <text evidence="2 9">Belongs to the CRISPR-associated endoribonuclease Cas2 protein family.</text>
</comment>
<dbReference type="EMBL" id="CP000716">
    <property type="protein sequence ID" value="ABR31496.1"/>
    <property type="molecule type" value="Genomic_DNA"/>
</dbReference>
<dbReference type="RefSeq" id="WP_012057855.1">
    <property type="nucleotide sequence ID" value="NC_009616.1"/>
</dbReference>
<dbReference type="InterPro" id="IPR019199">
    <property type="entry name" value="Virulence_VapD/CRISPR_Cas2"/>
</dbReference>
<dbReference type="eggNOG" id="COG1343">
    <property type="taxonomic scope" value="Bacteria"/>
</dbReference>
<dbReference type="InterPro" id="IPR021127">
    <property type="entry name" value="CRISPR_associated_Cas2"/>
</dbReference>
<keyword evidence="4 9" id="KW-0479">Metal-binding</keyword>
<gene>
    <name evidence="9" type="primary">cas2</name>
    <name evidence="10" type="ordered locus">Tmel_1652</name>
</gene>
<evidence type="ECO:0000313" key="11">
    <source>
        <dbReference type="Proteomes" id="UP000001110"/>
    </source>
</evidence>
<evidence type="ECO:0000256" key="9">
    <source>
        <dbReference type="HAMAP-Rule" id="MF_01471"/>
    </source>
</evidence>
<evidence type="ECO:0000256" key="8">
    <source>
        <dbReference type="ARBA" id="ARBA00023118"/>
    </source>
</evidence>
<dbReference type="GO" id="GO:0051607">
    <property type="term" value="P:defense response to virus"/>
    <property type="evidence" value="ECO:0007669"/>
    <property type="project" value="UniProtKB-UniRule"/>
</dbReference>
<keyword evidence="5 9" id="KW-0255">Endonuclease</keyword>
<dbReference type="CDD" id="cd09725">
    <property type="entry name" value="Cas2_I_II_III"/>
    <property type="match status" value="1"/>
</dbReference>
<protein>
    <recommendedName>
        <fullName evidence="9">CRISPR-associated endoribonuclease Cas2</fullName>
        <ecNumber evidence="9">3.1.-.-</ecNumber>
    </recommendedName>
</protein>
<keyword evidence="3 9" id="KW-0540">Nuclease</keyword>
<dbReference type="STRING" id="391009.Tmel_1652"/>
<sequence length="92" mass="11045">MRSIKYILVVYDVNEKRINKVHKVLKKYIIWQQNSTFEGNVTQANIKRMIYELNKKINSKEDSILIYFFNSKTVIRKEVDGIEKWNVSSNFI</sequence>
<dbReference type="GO" id="GO:0016787">
    <property type="term" value="F:hydrolase activity"/>
    <property type="evidence" value="ECO:0007669"/>
    <property type="project" value="UniProtKB-KW"/>
</dbReference>
<dbReference type="HAMAP" id="MF_01471">
    <property type="entry name" value="Cas2"/>
    <property type="match status" value="1"/>
</dbReference>
<evidence type="ECO:0000256" key="2">
    <source>
        <dbReference type="ARBA" id="ARBA00009959"/>
    </source>
</evidence>
<feature type="binding site" evidence="9">
    <location>
        <position position="12"/>
    </location>
    <ligand>
        <name>Mg(2+)</name>
        <dbReference type="ChEBI" id="CHEBI:18420"/>
        <note>catalytic</note>
    </ligand>
</feature>
<evidence type="ECO:0000256" key="1">
    <source>
        <dbReference type="ARBA" id="ARBA00001946"/>
    </source>
</evidence>
<name>A6LNJ5_THEM4</name>
<dbReference type="GO" id="GO:0046872">
    <property type="term" value="F:metal ion binding"/>
    <property type="evidence" value="ECO:0007669"/>
    <property type="project" value="UniProtKB-UniRule"/>
</dbReference>
<accession>A6LNJ5</accession>
<dbReference type="Gene3D" id="3.30.70.240">
    <property type="match status" value="1"/>
</dbReference>
<dbReference type="EC" id="3.1.-.-" evidence="9"/>
<comment type="subunit">
    <text evidence="9">Homodimer, forms a heterotetramer with a Cas1 homodimer.</text>
</comment>
<evidence type="ECO:0000256" key="5">
    <source>
        <dbReference type="ARBA" id="ARBA00022759"/>
    </source>
</evidence>
<keyword evidence="6 9" id="KW-0378">Hydrolase</keyword>
<dbReference type="HOGENOM" id="CLU_161124_0_1_0"/>
<dbReference type="SUPFAM" id="SSF143430">
    <property type="entry name" value="TTP0101/SSO1404-like"/>
    <property type="match status" value="1"/>
</dbReference>
<organism evidence="10 11">
    <name type="scientific">Thermosipho melanesiensis (strain DSM 12029 / CIP 104789 / BI429)</name>
    <dbReference type="NCBI Taxonomy" id="391009"/>
    <lineage>
        <taxon>Bacteria</taxon>
        <taxon>Thermotogati</taxon>
        <taxon>Thermotogota</taxon>
        <taxon>Thermotogae</taxon>
        <taxon>Thermotogales</taxon>
        <taxon>Fervidobacteriaceae</taxon>
        <taxon>Thermosipho</taxon>
    </lineage>
</organism>
<evidence type="ECO:0000256" key="6">
    <source>
        <dbReference type="ARBA" id="ARBA00022801"/>
    </source>
</evidence>
<keyword evidence="7 9" id="KW-0460">Magnesium</keyword>
<proteinExistence type="inferred from homology"/>
<dbReference type="AlphaFoldDB" id="A6LNJ5"/>
<evidence type="ECO:0000313" key="10">
    <source>
        <dbReference type="EMBL" id="ABR31496.1"/>
    </source>
</evidence>
<dbReference type="Pfam" id="PF09827">
    <property type="entry name" value="CRISPR_Cas2"/>
    <property type="match status" value="1"/>
</dbReference>
<dbReference type="KEGG" id="tme:Tmel_1652"/>
<dbReference type="GO" id="GO:0043571">
    <property type="term" value="P:maintenance of CRISPR repeat elements"/>
    <property type="evidence" value="ECO:0007669"/>
    <property type="project" value="UniProtKB-UniRule"/>
</dbReference>
<comment type="function">
    <text evidence="9">CRISPR (clustered regularly interspaced short palindromic repeat), is an adaptive immune system that provides protection against mobile genetic elements (viruses, transposable elements and conjugative plasmids). CRISPR clusters contain sequences complementary to antecedent mobile elements and target invading nucleic acids. CRISPR clusters are transcribed and processed into CRISPR RNA (crRNA). Functions as a ssRNA-specific endoribonuclease. Involved in the integration of spacer DNA into the CRISPR cassette.</text>
</comment>
<reference evidence="10 11" key="1">
    <citation type="submission" date="2007-05" db="EMBL/GenBank/DDBJ databases">
        <title>Complete sequence of Thermosipho melanesiensis BI429.</title>
        <authorList>
            <consortium name="US DOE Joint Genome Institute"/>
            <person name="Copeland A."/>
            <person name="Lucas S."/>
            <person name="Lapidus A."/>
            <person name="Barry K."/>
            <person name="Glavina del Rio T."/>
            <person name="Dalin E."/>
            <person name="Tice H."/>
            <person name="Pitluck S."/>
            <person name="Chertkov O."/>
            <person name="Brettin T."/>
            <person name="Bruce D."/>
            <person name="Detter J.C."/>
            <person name="Han C."/>
            <person name="Schmutz J."/>
            <person name="Larimer F."/>
            <person name="Land M."/>
            <person name="Hauser L."/>
            <person name="Kyrpides N."/>
            <person name="Mikhailova N."/>
            <person name="Nelson K."/>
            <person name="Gogarten J.P."/>
            <person name="Noll K."/>
            <person name="Richardson P."/>
        </authorList>
    </citation>
    <scope>NUCLEOTIDE SEQUENCE [LARGE SCALE GENOMIC DNA]</scope>
    <source>
        <strain evidence="11">DSM 12029 / CIP 104789 / BI429</strain>
    </source>
</reference>
<comment type="cofactor">
    <cofactor evidence="1 9">
        <name>Mg(2+)</name>
        <dbReference type="ChEBI" id="CHEBI:18420"/>
    </cofactor>
</comment>
<dbReference type="PANTHER" id="PTHR34405">
    <property type="entry name" value="CRISPR-ASSOCIATED ENDORIBONUCLEASE CAS2"/>
    <property type="match status" value="1"/>
</dbReference>
<evidence type="ECO:0000256" key="7">
    <source>
        <dbReference type="ARBA" id="ARBA00022842"/>
    </source>
</evidence>
<dbReference type="NCBIfam" id="TIGR01573">
    <property type="entry name" value="cas2"/>
    <property type="match status" value="1"/>
</dbReference>
<dbReference type="GO" id="GO:0004521">
    <property type="term" value="F:RNA endonuclease activity"/>
    <property type="evidence" value="ECO:0007669"/>
    <property type="project" value="InterPro"/>
</dbReference>
<dbReference type="Proteomes" id="UP000001110">
    <property type="component" value="Chromosome"/>
</dbReference>
<evidence type="ECO:0000256" key="4">
    <source>
        <dbReference type="ARBA" id="ARBA00022723"/>
    </source>
</evidence>
<keyword evidence="8 9" id="KW-0051">Antiviral defense</keyword>
<evidence type="ECO:0000256" key="3">
    <source>
        <dbReference type="ARBA" id="ARBA00022722"/>
    </source>
</evidence>
<reference evidence="10 11" key="2">
    <citation type="journal article" date="2009" name="Proc. Natl. Acad. Sci. U.S.A.">
        <title>On the chimeric nature, thermophilic origin, and phylogenetic placement of the Thermotogales.</title>
        <authorList>
            <person name="Zhaxybayeva O."/>
            <person name="Swithers K.S."/>
            <person name="Lapierre P."/>
            <person name="Fournier G.P."/>
            <person name="Bickhart D.M."/>
            <person name="DeBoy R.T."/>
            <person name="Nelson K.E."/>
            <person name="Nesbo C.L."/>
            <person name="Doolittle W.F."/>
            <person name="Gogarten J.P."/>
            <person name="Noll K.M."/>
        </authorList>
    </citation>
    <scope>NUCLEOTIDE SEQUENCE [LARGE SCALE GENOMIC DNA]</scope>
    <source>
        <strain evidence="11">DSM 12029 / CIP 104789 / BI429</strain>
    </source>
</reference>